<protein>
    <submittedName>
        <fullName evidence="2">Uncharacterized protein</fullName>
    </submittedName>
</protein>
<evidence type="ECO:0000256" key="1">
    <source>
        <dbReference type="SAM" id="SignalP"/>
    </source>
</evidence>
<evidence type="ECO:0000313" key="3">
    <source>
        <dbReference type="Proteomes" id="UP000664628"/>
    </source>
</evidence>
<name>A0ABS3JAU8_9BACT</name>
<dbReference type="EMBL" id="JAFMYW010000001">
    <property type="protein sequence ID" value="MBO0947111.1"/>
    <property type="molecule type" value="Genomic_DNA"/>
</dbReference>
<sequence length="542" mass="61875">MRLILLFCFSLATGLAVAQMVPVKRADYSIEESADEEYHVLPLGEQGALLTYHLHDDYSRHPHSYTYTRLDTALTTRWKVEHTLTEHFSPSHTFNNDRYVFQLAQETDTDNFTIMRLSLDDGTVDTYAGKLPSSLTTTNFKVMGNMAYMAGYYRSRPVVMAYSLFDNSIRVFQGLYVNNVELESMEVDEFRQEIHVVTHTLKKNCQFTLRSYAPDGRPLRVIEYGGTEYSLISGKILPISVDESLLVGNYSTDCTPYSQGIFITRIRHNETGKLTVTTNRGEAIRYVDFSSLKNFFNYLKPRRQKKMQARLAEQKRLGKEFTFRYRLLVHDLIPTKNGLRLVAEVYYPQYRGSISSYTNRSWRSVSTPQSRYRSVIGSPGSSNQLSSDGYRYTHAFVCEFDQQGNLLWDNCLPIDDLTDMDLTQKVQVSAQGDRMVMAYEQDSEIATEVFERDSVVTTAEPYKMTAGSLKEKVQEAADEGIVAWYGPYFLATGYQKVGPERGYTSKSRELFYVNKLIYNAFSHSIPTPASRKSATAKSSGPD</sequence>
<keyword evidence="1" id="KW-0732">Signal</keyword>
<comment type="caution">
    <text evidence="2">The sequence shown here is derived from an EMBL/GenBank/DDBJ whole genome shotgun (WGS) entry which is preliminary data.</text>
</comment>
<feature type="chain" id="PRO_5047095163" evidence="1">
    <location>
        <begin position="19"/>
        <end position="542"/>
    </location>
</feature>
<proteinExistence type="predicted"/>
<keyword evidence="3" id="KW-1185">Reference proteome</keyword>
<evidence type="ECO:0000313" key="2">
    <source>
        <dbReference type="EMBL" id="MBO0947111.1"/>
    </source>
</evidence>
<organism evidence="2 3">
    <name type="scientific">Fibrella forsythiae</name>
    <dbReference type="NCBI Taxonomy" id="2817061"/>
    <lineage>
        <taxon>Bacteria</taxon>
        <taxon>Pseudomonadati</taxon>
        <taxon>Bacteroidota</taxon>
        <taxon>Cytophagia</taxon>
        <taxon>Cytophagales</taxon>
        <taxon>Spirosomataceae</taxon>
        <taxon>Fibrella</taxon>
    </lineage>
</organism>
<gene>
    <name evidence="2" type="ORF">J2I46_00850</name>
</gene>
<feature type="signal peptide" evidence="1">
    <location>
        <begin position="1"/>
        <end position="18"/>
    </location>
</feature>
<accession>A0ABS3JAU8</accession>
<reference evidence="2 3" key="1">
    <citation type="submission" date="2021-03" db="EMBL/GenBank/DDBJ databases">
        <title>Fibrella sp. HMF5405 genome sequencing and assembly.</title>
        <authorList>
            <person name="Kang H."/>
            <person name="Kim H."/>
            <person name="Bae S."/>
            <person name="Joh K."/>
        </authorList>
    </citation>
    <scope>NUCLEOTIDE SEQUENCE [LARGE SCALE GENOMIC DNA]</scope>
    <source>
        <strain evidence="2 3">HMF5405</strain>
    </source>
</reference>
<dbReference type="Proteomes" id="UP000664628">
    <property type="component" value="Unassembled WGS sequence"/>
</dbReference>
<dbReference type="RefSeq" id="WP_207327031.1">
    <property type="nucleotide sequence ID" value="NZ_JAFMYW010000001.1"/>
</dbReference>